<feature type="transmembrane region" description="Helical" evidence="6">
    <location>
        <begin position="92"/>
        <end position="110"/>
    </location>
</feature>
<comment type="caution">
    <text evidence="7">The sequence shown here is derived from an EMBL/GenBank/DDBJ whole genome shotgun (WGS) entry which is preliminary data.</text>
</comment>
<accession>A0A2M9G5Z5</accession>
<dbReference type="CDD" id="cd06580">
    <property type="entry name" value="TM_PBP1_transp_TpRbsC_like"/>
    <property type="match status" value="1"/>
</dbReference>
<feature type="transmembrane region" description="Helical" evidence="6">
    <location>
        <begin position="6"/>
        <end position="26"/>
    </location>
</feature>
<feature type="transmembrane region" description="Helical" evidence="6">
    <location>
        <begin position="33"/>
        <end position="54"/>
    </location>
</feature>
<keyword evidence="4 6" id="KW-1133">Transmembrane helix</keyword>
<proteinExistence type="predicted"/>
<evidence type="ECO:0000313" key="7">
    <source>
        <dbReference type="EMBL" id="PJK31131.1"/>
    </source>
</evidence>
<dbReference type="RefSeq" id="WP_109796251.1">
    <property type="nucleotide sequence ID" value="NZ_PHIG01000007.1"/>
</dbReference>
<feature type="transmembrane region" description="Helical" evidence="6">
    <location>
        <begin position="217"/>
        <end position="234"/>
    </location>
</feature>
<evidence type="ECO:0000256" key="4">
    <source>
        <dbReference type="ARBA" id="ARBA00022989"/>
    </source>
</evidence>
<evidence type="ECO:0000256" key="1">
    <source>
        <dbReference type="ARBA" id="ARBA00004651"/>
    </source>
</evidence>
<keyword evidence="3 6" id="KW-0812">Transmembrane</keyword>
<dbReference type="PANTHER" id="PTHR43370:SF2">
    <property type="entry name" value="ABC TRANSPORTER PERMEASE PROTEIN"/>
    <property type="match status" value="1"/>
</dbReference>
<reference evidence="7 8" key="1">
    <citation type="submission" date="2017-11" db="EMBL/GenBank/DDBJ databases">
        <title>Draft genome sequence of Rhizobiales bacterium SY3-13.</title>
        <authorList>
            <person name="Sun C."/>
        </authorList>
    </citation>
    <scope>NUCLEOTIDE SEQUENCE [LARGE SCALE GENOMIC DNA]</scope>
    <source>
        <strain evidence="7 8">SY3-13</strain>
    </source>
</reference>
<dbReference type="EMBL" id="PHIG01000007">
    <property type="protein sequence ID" value="PJK31131.1"/>
    <property type="molecule type" value="Genomic_DNA"/>
</dbReference>
<organism evidence="7 8">
    <name type="scientific">Minwuia thermotolerans</name>
    <dbReference type="NCBI Taxonomy" id="2056226"/>
    <lineage>
        <taxon>Bacteria</taxon>
        <taxon>Pseudomonadati</taxon>
        <taxon>Pseudomonadota</taxon>
        <taxon>Alphaproteobacteria</taxon>
        <taxon>Minwuiales</taxon>
        <taxon>Minwuiaceae</taxon>
        <taxon>Minwuia</taxon>
    </lineage>
</organism>
<name>A0A2M9G5Z5_9PROT</name>
<dbReference type="Pfam" id="PF02653">
    <property type="entry name" value="BPD_transp_2"/>
    <property type="match status" value="1"/>
</dbReference>
<keyword evidence="5 6" id="KW-0472">Membrane</keyword>
<evidence type="ECO:0000256" key="2">
    <source>
        <dbReference type="ARBA" id="ARBA00022475"/>
    </source>
</evidence>
<keyword evidence="8" id="KW-1185">Reference proteome</keyword>
<feature type="transmembrane region" description="Helical" evidence="6">
    <location>
        <begin position="142"/>
        <end position="159"/>
    </location>
</feature>
<dbReference type="GO" id="GO:0022857">
    <property type="term" value="F:transmembrane transporter activity"/>
    <property type="evidence" value="ECO:0007669"/>
    <property type="project" value="InterPro"/>
</dbReference>
<gene>
    <name evidence="7" type="ORF">CVT23_02530</name>
</gene>
<keyword evidence="2" id="KW-1003">Cell membrane</keyword>
<dbReference type="Proteomes" id="UP000229498">
    <property type="component" value="Unassembled WGS sequence"/>
</dbReference>
<feature type="transmembrane region" description="Helical" evidence="6">
    <location>
        <begin position="186"/>
        <end position="205"/>
    </location>
</feature>
<feature type="transmembrane region" description="Helical" evidence="6">
    <location>
        <begin position="270"/>
        <end position="292"/>
    </location>
</feature>
<dbReference type="GO" id="GO:0005886">
    <property type="term" value="C:plasma membrane"/>
    <property type="evidence" value="ECO:0007669"/>
    <property type="project" value="UniProtKB-SubCell"/>
</dbReference>
<sequence>MELAVDILVGMMLAATPLLFAALGELVAERAGVLNLGVEGMMVVGAVTGFIVTAESGSHFAGIALAAFAGTLMGLLFGLMTQILLANQVATGLALTIFGLGLSALMGQGYSGLSVPPLEAIRLPVLSELPVLGPLLFHHEPMFYLSILLTALVAWFLYATRAGMILRAVGENHHAAHAIGFPVVRVRLAAVAFGGAMAGLGGAYLSVARTPLWSEDMTAGRGWIALAIVVFASWRPGRALLGAYLFGGVTIVQLHVQGAGVDIASQYLSMLPYLATIVVLVLISGGRGAAVLRAPGSLGRTFYASS</sequence>
<evidence type="ECO:0000256" key="5">
    <source>
        <dbReference type="ARBA" id="ARBA00023136"/>
    </source>
</evidence>
<feature type="transmembrane region" description="Helical" evidence="6">
    <location>
        <begin position="60"/>
        <end position="80"/>
    </location>
</feature>
<evidence type="ECO:0000256" key="6">
    <source>
        <dbReference type="SAM" id="Phobius"/>
    </source>
</evidence>
<comment type="subcellular location">
    <subcellularLocation>
        <location evidence="1">Cell membrane</location>
        <topology evidence="1">Multi-pass membrane protein</topology>
    </subcellularLocation>
</comment>
<feature type="transmembrane region" description="Helical" evidence="6">
    <location>
        <begin position="241"/>
        <end position="258"/>
    </location>
</feature>
<evidence type="ECO:0000313" key="8">
    <source>
        <dbReference type="Proteomes" id="UP000229498"/>
    </source>
</evidence>
<dbReference type="PANTHER" id="PTHR43370">
    <property type="entry name" value="SUGAR ABC TRANSPORTER INTEGRAL MEMBRANE PROTEIN-RELATED"/>
    <property type="match status" value="1"/>
</dbReference>
<dbReference type="OrthoDB" id="9792579at2"/>
<dbReference type="InterPro" id="IPR001851">
    <property type="entry name" value="ABC_transp_permease"/>
</dbReference>
<dbReference type="AlphaFoldDB" id="A0A2M9G5Z5"/>
<protein>
    <submittedName>
        <fullName evidence="7">ABC transporter permease</fullName>
    </submittedName>
</protein>
<evidence type="ECO:0000256" key="3">
    <source>
        <dbReference type="ARBA" id="ARBA00022692"/>
    </source>
</evidence>